<gene>
    <name evidence="1" type="ORF">SAPIO_CDS2732</name>
</gene>
<dbReference type="Pfam" id="PF20180">
    <property type="entry name" value="UQCC2_CBP6"/>
    <property type="match status" value="1"/>
</dbReference>
<dbReference type="OrthoDB" id="2107880at2759"/>
<evidence type="ECO:0008006" key="3">
    <source>
        <dbReference type="Google" id="ProtNLM"/>
    </source>
</evidence>
<dbReference type="HOGENOM" id="CLU_2689205_0_0_1"/>
<accession>A0A084GBE9</accession>
<sequence>MSRPASLAFQRYQKAISLWPRDKVRPGVQIQDAIQKRVDRTFDAKAAAPDEAIELKQASALLTLLNDGYQKKVE</sequence>
<dbReference type="GeneID" id="27721804"/>
<evidence type="ECO:0000313" key="1">
    <source>
        <dbReference type="EMBL" id="KEZ44661.1"/>
    </source>
</evidence>
<protein>
    <recommendedName>
        <fullName evidence="3">Mitochondrial zinc maintenance protein 1, mitochondrial</fullName>
    </recommendedName>
</protein>
<name>A0A084GBE9_PSEDA</name>
<dbReference type="AlphaFoldDB" id="A0A084GBE9"/>
<evidence type="ECO:0000313" key="2">
    <source>
        <dbReference type="Proteomes" id="UP000028545"/>
    </source>
</evidence>
<organism evidence="1 2">
    <name type="scientific">Pseudallescheria apiosperma</name>
    <name type="common">Scedosporium apiospermum</name>
    <dbReference type="NCBI Taxonomy" id="563466"/>
    <lineage>
        <taxon>Eukaryota</taxon>
        <taxon>Fungi</taxon>
        <taxon>Dikarya</taxon>
        <taxon>Ascomycota</taxon>
        <taxon>Pezizomycotina</taxon>
        <taxon>Sordariomycetes</taxon>
        <taxon>Hypocreomycetidae</taxon>
        <taxon>Microascales</taxon>
        <taxon>Microascaceae</taxon>
        <taxon>Scedosporium</taxon>
    </lineage>
</organism>
<proteinExistence type="predicted"/>
<dbReference type="Proteomes" id="UP000028545">
    <property type="component" value="Unassembled WGS sequence"/>
</dbReference>
<dbReference type="VEuPathDB" id="FungiDB:SAPIO_CDS2732"/>
<dbReference type="RefSeq" id="XP_016644460.1">
    <property type="nucleotide sequence ID" value="XM_016785678.1"/>
</dbReference>
<reference evidence="1 2" key="1">
    <citation type="journal article" date="2014" name="Genome Announc.">
        <title>Draft genome sequence of the pathogenic fungus Scedosporium apiospermum.</title>
        <authorList>
            <person name="Vandeputte P."/>
            <person name="Ghamrawi S."/>
            <person name="Rechenmann M."/>
            <person name="Iltis A."/>
            <person name="Giraud S."/>
            <person name="Fleury M."/>
            <person name="Thornton C."/>
            <person name="Delhaes L."/>
            <person name="Meyer W."/>
            <person name="Papon N."/>
            <person name="Bouchara J.P."/>
        </authorList>
    </citation>
    <scope>NUCLEOTIDE SEQUENCE [LARGE SCALE GENOMIC DNA]</scope>
    <source>
        <strain evidence="1 2">IHEM 14462</strain>
    </source>
</reference>
<keyword evidence="2" id="KW-1185">Reference proteome</keyword>
<dbReference type="EMBL" id="JOWA01000087">
    <property type="protein sequence ID" value="KEZ44661.1"/>
    <property type="molecule type" value="Genomic_DNA"/>
</dbReference>
<comment type="caution">
    <text evidence="1">The sequence shown here is derived from an EMBL/GenBank/DDBJ whole genome shotgun (WGS) entry which is preliminary data.</text>
</comment>
<dbReference type="KEGG" id="sapo:SAPIO_CDS2732"/>